<dbReference type="GO" id="GO:0016567">
    <property type="term" value="P:protein ubiquitination"/>
    <property type="evidence" value="ECO:0007669"/>
    <property type="project" value="TreeGrafter"/>
</dbReference>
<dbReference type="PROSITE" id="PS00194">
    <property type="entry name" value="THIOREDOXIN_1"/>
    <property type="match status" value="1"/>
</dbReference>
<feature type="compositionally biased region" description="Basic and acidic residues" evidence="5">
    <location>
        <begin position="722"/>
        <end position="756"/>
    </location>
</feature>
<dbReference type="InterPro" id="IPR017937">
    <property type="entry name" value="Thioredoxin_CS"/>
</dbReference>
<dbReference type="GO" id="GO:0005737">
    <property type="term" value="C:cytoplasm"/>
    <property type="evidence" value="ECO:0007669"/>
    <property type="project" value="TreeGrafter"/>
</dbReference>
<feature type="region of interest" description="Disordered" evidence="5">
    <location>
        <begin position="646"/>
        <end position="809"/>
    </location>
</feature>
<keyword evidence="1 4" id="KW-0863">Zinc-finger</keyword>
<dbReference type="PANTHER" id="PTHR22996">
    <property type="entry name" value="MAHOGUNIN"/>
    <property type="match status" value="1"/>
</dbReference>
<feature type="region of interest" description="Disordered" evidence="5">
    <location>
        <begin position="19"/>
        <end position="39"/>
    </location>
</feature>
<feature type="compositionally biased region" description="Basic and acidic residues" evidence="5">
    <location>
        <begin position="679"/>
        <end position="715"/>
    </location>
</feature>
<feature type="region of interest" description="Disordered" evidence="5">
    <location>
        <begin position="394"/>
        <end position="465"/>
    </location>
</feature>
<evidence type="ECO:0000313" key="9">
    <source>
        <dbReference type="WBParaSite" id="ACRNAN_scaffold583.g17583.t1"/>
    </source>
</evidence>
<protein>
    <submittedName>
        <fullName evidence="9">RING-type E3 ubiquitin transferase</fullName>
    </submittedName>
</protein>
<evidence type="ECO:0000256" key="1">
    <source>
        <dbReference type="ARBA" id="ARBA00022771"/>
    </source>
</evidence>
<dbReference type="SUPFAM" id="SSF57850">
    <property type="entry name" value="RING/U-box"/>
    <property type="match status" value="1"/>
</dbReference>
<dbReference type="CDD" id="cd16789">
    <property type="entry name" value="mRING-HC-C3HC5_MGRN1-like"/>
    <property type="match status" value="1"/>
</dbReference>
<dbReference type="PANTHER" id="PTHR22996:SF0">
    <property type="entry name" value="RE60872P-RELATED"/>
    <property type="match status" value="1"/>
</dbReference>
<feature type="compositionally biased region" description="Basic and acidic residues" evidence="5">
    <location>
        <begin position="765"/>
        <end position="809"/>
    </location>
</feature>
<dbReference type="AlphaFoldDB" id="A0A914E580"/>
<keyword evidence="2" id="KW-0862">Zinc</keyword>
<dbReference type="SUPFAM" id="SSF52833">
    <property type="entry name" value="Thioredoxin-like"/>
    <property type="match status" value="1"/>
</dbReference>
<proteinExistence type="inferred from homology"/>
<evidence type="ECO:0000259" key="7">
    <source>
        <dbReference type="PROSITE" id="PS51352"/>
    </source>
</evidence>
<feature type="domain" description="Thioredoxin" evidence="7">
    <location>
        <begin position="495"/>
        <end position="638"/>
    </location>
</feature>
<evidence type="ECO:0000256" key="2">
    <source>
        <dbReference type="ARBA" id="ARBA00022833"/>
    </source>
</evidence>
<dbReference type="InterPro" id="IPR013083">
    <property type="entry name" value="Znf_RING/FYVE/PHD"/>
</dbReference>
<evidence type="ECO:0000259" key="6">
    <source>
        <dbReference type="PROSITE" id="PS50089"/>
    </source>
</evidence>
<dbReference type="GO" id="GO:0008270">
    <property type="term" value="F:zinc ion binding"/>
    <property type="evidence" value="ECO:0007669"/>
    <property type="project" value="UniProtKB-KW"/>
</dbReference>
<dbReference type="Gene3D" id="3.30.40.10">
    <property type="entry name" value="Zinc/RING finger domain, C3HC4 (zinc finger)"/>
    <property type="match status" value="1"/>
</dbReference>
<dbReference type="InterPro" id="IPR001841">
    <property type="entry name" value="Znf_RING"/>
</dbReference>
<organism evidence="8 9">
    <name type="scientific">Acrobeloides nanus</name>
    <dbReference type="NCBI Taxonomy" id="290746"/>
    <lineage>
        <taxon>Eukaryota</taxon>
        <taxon>Metazoa</taxon>
        <taxon>Ecdysozoa</taxon>
        <taxon>Nematoda</taxon>
        <taxon>Chromadorea</taxon>
        <taxon>Rhabditida</taxon>
        <taxon>Tylenchina</taxon>
        <taxon>Cephalobomorpha</taxon>
        <taxon>Cephaloboidea</taxon>
        <taxon>Cephalobidae</taxon>
        <taxon>Acrobeloides</taxon>
    </lineage>
</organism>
<sequence length="809" mass="91594">MGQIISGFIAFLNPPVREVESSRSNTEERLHDGEEKANTANPGSYFGTHFLMGGERYDVAKPDTFLFGDNSDLELLGSKPVPFPYNLRGVSDTVSALNAFVNIRRDSLKFVKVLDENSEDEVPSIAYRIEFIFDCDAPCYVQIHFCAKEVVDRDAVWFVSKYSMESSAKFRYEIGAEQLFNQFVFYPNHYDLKLMQYESGHYFPVVIELRTTDNPANTMQVQTTLCSIERSADPSAVLILKPLKQKIIANGGTYLLQEIFGIENKERESHEENGAECIICMANPRDTVILPCRHLCICNGCAETLRYKLNNCPICRSPFKALLKLKTIQVAANVPHGTSPRSRNRCETLTLVEALNGPSTPSTASSAASSSPSVHRIRRSSHLKKLSIERIKAPEMLAGQRDEGSQQESEDIELQSVGSFANRRATETSSGLCPTDESGSSGKGFSSEDKARTDSLESTNYEVENTRRKNTSSEIKNFLKMLFGLIFLLLGSLCIGKEPEAPQDKEETKNNPLAHGLGDDIDWVEWDQAVSISLDLNKPIFLLIHKTWCGACQSLKGRLSKDPKRNEFVELSKKFVMVNLEDDEEPQDEKYAPDGGYIPRLFFLDKKGDPMAIDNKEKYAKNPHFYPELTQILGAMKKALKEFGSVETPKEEETKKEEVVKEERKEPSKTKDVEEEPIDKEQDKENIKEKDLKKEEQTKKEEKKDAQKAQDQKGDKGKKKESKKDDGEAESKERKSDELKKKEAKNTKKEKTEEPKATCPHAAGAKKEAEKKKKQKEEKEAKKEEKVKKDKKEEKQKKKKEKDEPKDEL</sequence>
<keyword evidence="8" id="KW-1185">Reference proteome</keyword>
<keyword evidence="1 4" id="KW-0479">Metal-binding</keyword>
<evidence type="ECO:0000256" key="5">
    <source>
        <dbReference type="SAM" id="MobiDB-lite"/>
    </source>
</evidence>
<feature type="region of interest" description="Disordered" evidence="5">
    <location>
        <begin position="356"/>
        <end position="380"/>
    </location>
</feature>
<evidence type="ECO:0000256" key="3">
    <source>
        <dbReference type="ARBA" id="ARBA00025721"/>
    </source>
</evidence>
<dbReference type="Pfam" id="PF13899">
    <property type="entry name" value="Thioredoxin_7"/>
    <property type="match status" value="1"/>
</dbReference>
<dbReference type="Gene3D" id="3.40.30.10">
    <property type="entry name" value="Glutaredoxin"/>
    <property type="match status" value="1"/>
</dbReference>
<dbReference type="InterPro" id="IPR013766">
    <property type="entry name" value="Thioredoxin_domain"/>
</dbReference>
<name>A0A914E580_9BILA</name>
<feature type="domain" description="RING-type" evidence="6">
    <location>
        <begin position="277"/>
        <end position="316"/>
    </location>
</feature>
<dbReference type="InterPro" id="IPR036249">
    <property type="entry name" value="Thioredoxin-like_sf"/>
</dbReference>
<reference evidence="9" key="1">
    <citation type="submission" date="2022-11" db="UniProtKB">
        <authorList>
            <consortium name="WormBaseParasite"/>
        </authorList>
    </citation>
    <scope>IDENTIFICATION</scope>
</reference>
<dbReference type="PROSITE" id="PS50089">
    <property type="entry name" value="ZF_RING_2"/>
    <property type="match status" value="1"/>
</dbReference>
<dbReference type="InterPro" id="IPR045194">
    <property type="entry name" value="MGRN1/RNF157-like"/>
</dbReference>
<dbReference type="PROSITE" id="PS51352">
    <property type="entry name" value="THIOREDOXIN_2"/>
    <property type="match status" value="1"/>
</dbReference>
<dbReference type="SMART" id="SM00184">
    <property type="entry name" value="RING"/>
    <property type="match status" value="1"/>
</dbReference>
<dbReference type="Proteomes" id="UP000887540">
    <property type="component" value="Unplaced"/>
</dbReference>
<dbReference type="GO" id="GO:0061630">
    <property type="term" value="F:ubiquitin protein ligase activity"/>
    <property type="evidence" value="ECO:0007669"/>
    <property type="project" value="UniProtKB-EC"/>
</dbReference>
<accession>A0A914E580</accession>
<feature type="compositionally biased region" description="Basic and acidic residues" evidence="5">
    <location>
        <begin position="648"/>
        <end position="672"/>
    </location>
</feature>
<evidence type="ECO:0000313" key="8">
    <source>
        <dbReference type="Proteomes" id="UP000887540"/>
    </source>
</evidence>
<dbReference type="Pfam" id="PF13920">
    <property type="entry name" value="zf-C3HC4_3"/>
    <property type="match status" value="1"/>
</dbReference>
<comment type="similarity">
    <text evidence="3">Belongs to the RING-type zinc finger family. LOG2 subfamily.</text>
</comment>
<dbReference type="WBParaSite" id="ACRNAN_scaffold583.g17583.t1">
    <property type="protein sequence ID" value="ACRNAN_scaffold583.g17583.t1"/>
    <property type="gene ID" value="ACRNAN_scaffold583.g17583"/>
</dbReference>
<dbReference type="InterPro" id="IPR045195">
    <property type="entry name" value="LOG2-like_mRING_C3HC5"/>
</dbReference>
<feature type="compositionally biased region" description="Basic and acidic residues" evidence="5">
    <location>
        <begin position="446"/>
        <end position="455"/>
    </location>
</feature>
<evidence type="ECO:0000256" key="4">
    <source>
        <dbReference type="PROSITE-ProRule" id="PRU00175"/>
    </source>
</evidence>
<feature type="compositionally biased region" description="Low complexity" evidence="5">
    <location>
        <begin position="358"/>
        <end position="373"/>
    </location>
</feature>
<feature type="compositionally biased region" description="Basic and acidic residues" evidence="5">
    <location>
        <begin position="19"/>
        <end position="37"/>
    </location>
</feature>